<reference evidence="1" key="1">
    <citation type="journal article" date="2021" name="Proc. Natl. Acad. Sci. U.S.A.">
        <title>A Catalog of Tens of Thousands of Viruses from Human Metagenomes Reveals Hidden Associations with Chronic Diseases.</title>
        <authorList>
            <person name="Tisza M.J."/>
            <person name="Buck C.B."/>
        </authorList>
    </citation>
    <scope>NUCLEOTIDE SEQUENCE</scope>
    <source>
        <strain evidence="1">CtPSW2</strain>
    </source>
</reference>
<evidence type="ECO:0000313" key="1">
    <source>
        <dbReference type="EMBL" id="DAD83703.1"/>
    </source>
</evidence>
<proteinExistence type="predicted"/>
<accession>A0A8S5MNR2</accession>
<name>A0A8S5MNR2_9CAUD</name>
<protein>
    <submittedName>
        <fullName evidence="1">Uncharacterized protein</fullName>
    </submittedName>
</protein>
<sequence>MAAFLKGKNKCLIKIETGNAVGRLILKLKRLPMKMVGFLNFQRSPTVYLTVG</sequence>
<organism evidence="1">
    <name type="scientific">Myoviridae sp. ctPSW2</name>
    <dbReference type="NCBI Taxonomy" id="2826648"/>
    <lineage>
        <taxon>Viruses</taxon>
        <taxon>Duplodnaviria</taxon>
        <taxon>Heunggongvirae</taxon>
        <taxon>Uroviricota</taxon>
        <taxon>Caudoviricetes</taxon>
    </lineage>
</organism>
<dbReference type="EMBL" id="BK014940">
    <property type="protein sequence ID" value="DAD83703.1"/>
    <property type="molecule type" value="Genomic_DNA"/>
</dbReference>